<evidence type="ECO:0000313" key="4">
    <source>
        <dbReference type="Proteomes" id="UP000703269"/>
    </source>
</evidence>
<reference evidence="3 4" key="1">
    <citation type="submission" date="2021-08" db="EMBL/GenBank/DDBJ databases">
        <title>Draft Genome Sequence of Phanerochaete sordida strain YK-624.</title>
        <authorList>
            <person name="Mori T."/>
            <person name="Dohra H."/>
            <person name="Suzuki T."/>
            <person name="Kawagishi H."/>
            <person name="Hirai H."/>
        </authorList>
    </citation>
    <scope>NUCLEOTIDE SEQUENCE [LARGE SCALE GENOMIC DNA]</scope>
    <source>
        <strain evidence="3 4">YK-624</strain>
    </source>
</reference>
<feature type="compositionally biased region" description="Polar residues" evidence="1">
    <location>
        <begin position="219"/>
        <end position="239"/>
    </location>
</feature>
<keyword evidence="2" id="KW-0472">Membrane</keyword>
<feature type="compositionally biased region" description="Polar residues" evidence="1">
    <location>
        <begin position="25"/>
        <end position="39"/>
    </location>
</feature>
<dbReference type="EMBL" id="BPQB01000011">
    <property type="protein sequence ID" value="GJE88961.1"/>
    <property type="molecule type" value="Genomic_DNA"/>
</dbReference>
<keyword evidence="4" id="KW-1185">Reference proteome</keyword>
<evidence type="ECO:0000256" key="1">
    <source>
        <dbReference type="SAM" id="MobiDB-lite"/>
    </source>
</evidence>
<feature type="region of interest" description="Disordered" evidence="1">
    <location>
        <begin position="1"/>
        <end position="257"/>
    </location>
</feature>
<feature type="region of interest" description="Disordered" evidence="1">
    <location>
        <begin position="448"/>
        <end position="489"/>
    </location>
</feature>
<evidence type="ECO:0000256" key="2">
    <source>
        <dbReference type="SAM" id="Phobius"/>
    </source>
</evidence>
<feature type="region of interest" description="Disordered" evidence="1">
    <location>
        <begin position="558"/>
        <end position="601"/>
    </location>
</feature>
<organism evidence="3 4">
    <name type="scientific">Phanerochaete sordida</name>
    <dbReference type="NCBI Taxonomy" id="48140"/>
    <lineage>
        <taxon>Eukaryota</taxon>
        <taxon>Fungi</taxon>
        <taxon>Dikarya</taxon>
        <taxon>Basidiomycota</taxon>
        <taxon>Agaricomycotina</taxon>
        <taxon>Agaricomycetes</taxon>
        <taxon>Polyporales</taxon>
        <taxon>Phanerochaetaceae</taxon>
        <taxon>Phanerochaete</taxon>
    </lineage>
</organism>
<feature type="compositionally biased region" description="Low complexity" evidence="1">
    <location>
        <begin position="74"/>
        <end position="218"/>
    </location>
</feature>
<proteinExistence type="predicted"/>
<evidence type="ECO:0000313" key="3">
    <source>
        <dbReference type="EMBL" id="GJE88961.1"/>
    </source>
</evidence>
<keyword evidence="2" id="KW-0812">Transmembrane</keyword>
<accession>A0A9P3LAZ8</accession>
<feature type="transmembrane region" description="Helical" evidence="2">
    <location>
        <begin position="267"/>
        <end position="292"/>
    </location>
</feature>
<dbReference type="Proteomes" id="UP000703269">
    <property type="component" value="Unassembled WGS sequence"/>
</dbReference>
<gene>
    <name evidence="3" type="ORF">PsYK624_050490</name>
</gene>
<keyword evidence="2" id="KW-1133">Transmembrane helix</keyword>
<comment type="caution">
    <text evidence="3">The sequence shown here is derived from an EMBL/GenBank/DDBJ whole genome shotgun (WGS) entry which is preliminary data.</text>
</comment>
<protein>
    <submittedName>
        <fullName evidence="3">Uncharacterized protein</fullName>
    </submittedName>
</protein>
<sequence>MQTEMRSARFRLPHRDAIERRDCRSLSNVTGNDGDSGQGSRLSRTSTTARSATAATATSSSSSIAPNKLMQGISSSSSSSSSSASSTQNPSSSSALFTVSSSSSAPISSTSSASSSTREHSLSSPSQPAQSRSSSTSGSTLSVSTSSISASSASAISSSSLSSTSQRITSDTSTTASASSSSDLHSSSNLSSPQATTRSSQTTSSSPLPPAGAIGIPPTASSPTSFLPTSDPQAVESSWSPPPALATNTSPAQTAADAASSRSVSRVAVIAGTAGSVGGLALLAGVVCLFFWCRRRKAYRASYAASEDPLWRRRSADAASLGASLRLPTPALRPGHGSGMAMVQVSDDPFGATPPSFSALGTPALGTPPPDPYDAYASDTPRSTTHLVESAASSVVSPDWAPRRFPNLPVIRVQSASTDSHYDSQYYGAAELARASAYMASARSSYASADAGAPRTPEEERWKNPFADPPANASSESLAMSGAARTPEEERWMRNPFAHRAASASNESVATPGASPVEAHGDTVLRDMVGAHTAARTTARMTMRSLKADVVATPSPVDSIDRFWDIPVPPPKGGGLSAAPSSESLLRTVSPGPGPTSRRIP</sequence>
<feature type="compositionally biased region" description="Low complexity" evidence="1">
    <location>
        <begin position="40"/>
        <end position="63"/>
    </location>
</feature>
<dbReference type="AlphaFoldDB" id="A0A9P3LAZ8"/>
<feature type="compositionally biased region" description="Basic and acidic residues" evidence="1">
    <location>
        <begin position="13"/>
        <end position="24"/>
    </location>
</feature>
<dbReference type="OrthoDB" id="10600842at2759"/>
<name>A0A9P3LAZ8_9APHY</name>